<dbReference type="Pfam" id="PF21818">
    <property type="entry name" value="DUF6884"/>
    <property type="match status" value="1"/>
</dbReference>
<gene>
    <name evidence="2" type="ORF">FEF34_38510</name>
</gene>
<dbReference type="EMBL" id="VAWE01000002">
    <property type="protein sequence ID" value="TLQ39290.1"/>
    <property type="molecule type" value="Genomic_DNA"/>
</dbReference>
<feature type="domain" description="DUF6884" evidence="1">
    <location>
        <begin position="57"/>
        <end position="187"/>
    </location>
</feature>
<name>A0A5R9DRS3_9ACTN</name>
<dbReference type="Proteomes" id="UP000305921">
    <property type="component" value="Unassembled WGS sequence"/>
</dbReference>
<organism evidence="2 3">
    <name type="scientific">Streptomyces marianii</name>
    <dbReference type="NCBI Taxonomy" id="1817406"/>
    <lineage>
        <taxon>Bacteria</taxon>
        <taxon>Bacillati</taxon>
        <taxon>Actinomycetota</taxon>
        <taxon>Actinomycetes</taxon>
        <taxon>Kitasatosporales</taxon>
        <taxon>Streptomycetaceae</taxon>
        <taxon>Streptomyces</taxon>
    </lineage>
</organism>
<dbReference type="RefSeq" id="WP_138058102.1">
    <property type="nucleotide sequence ID" value="NZ_VAWE01000002.1"/>
</dbReference>
<sequence length="194" mass="20517">MPPSLADAEGYALTELGLVEPITAETCARFGPLTRAPRFRATPAGRTRMRFEPLPEVLLVPCSAAKSDAPIAAARDMYVGSYHVAARRAAAAAVAAGDGSARVLTLSAKFGLLLDGDRILRYDLRAGEDGTVSPQVLARQAHLLGVSAARVTVFAGKAYADLARTIWPSLQHPLVGMGIGEHLAFFASLYRTSL</sequence>
<accession>A0A5R9DRS3</accession>
<dbReference type="AlphaFoldDB" id="A0A5R9DRS3"/>
<proteinExistence type="predicted"/>
<protein>
    <recommendedName>
        <fullName evidence="1">DUF6884 domain-containing protein</fullName>
    </recommendedName>
</protein>
<keyword evidence="3" id="KW-1185">Reference proteome</keyword>
<dbReference type="OrthoDB" id="4729827at2"/>
<evidence type="ECO:0000313" key="2">
    <source>
        <dbReference type="EMBL" id="TLQ39290.1"/>
    </source>
</evidence>
<evidence type="ECO:0000313" key="3">
    <source>
        <dbReference type="Proteomes" id="UP000305921"/>
    </source>
</evidence>
<reference evidence="2 3" key="1">
    <citation type="submission" date="2019-05" db="EMBL/GenBank/DDBJ databases">
        <title>Streptomyces marianii sp. nov., a novel marine actinomycete from southern coast of India.</title>
        <authorList>
            <person name="Iniyan A.M."/>
            <person name="Wink J."/>
            <person name="Ramprasad E."/>
            <person name="Ramana C.V."/>
            <person name="Bunk B."/>
            <person name="Sproer C."/>
            <person name="Joseph F.-J.R.S."/>
            <person name="Vincent S.G.P."/>
        </authorList>
    </citation>
    <scope>NUCLEOTIDE SEQUENCE [LARGE SCALE GENOMIC DNA]</scope>
    <source>
        <strain evidence="2 3">ICN19</strain>
    </source>
</reference>
<comment type="caution">
    <text evidence="2">The sequence shown here is derived from an EMBL/GenBank/DDBJ whole genome shotgun (WGS) entry which is preliminary data.</text>
</comment>
<evidence type="ECO:0000259" key="1">
    <source>
        <dbReference type="Pfam" id="PF21818"/>
    </source>
</evidence>
<dbReference type="InterPro" id="IPR049251">
    <property type="entry name" value="DUF6884"/>
</dbReference>